<dbReference type="Gene3D" id="3.30.420.10">
    <property type="entry name" value="Ribonuclease H-like superfamily/Ribonuclease H"/>
    <property type="match status" value="1"/>
</dbReference>
<protein>
    <recommendedName>
        <fullName evidence="1">RNase H type-1 domain-containing protein</fullName>
    </recommendedName>
</protein>
<sequence>MYQYLIEKGLNIAFYWIPGHAGISGNEEADQASKTVPLMLENFVPLGLEEGGGLIIAGESSKSSDMLYSKASSSDKEEELISASASDSRDCKIVFFNGGRTAIGRSSVSTKAKQFRENELCSPLQLTHFSERVQSVLSCPTSAQRAQENALDSEKRLTNHIRTVDLNGRGPYMFKVYGQIFHCIRRLQPIEGEAPQYSQLHMRDSTQEIEVRISHPANEDCLFHILAQLKKKFRQQNRLSSTY</sequence>
<evidence type="ECO:0000313" key="3">
    <source>
        <dbReference type="Proteomes" id="UP000499080"/>
    </source>
</evidence>
<dbReference type="InterPro" id="IPR002156">
    <property type="entry name" value="RNaseH_domain"/>
</dbReference>
<dbReference type="GO" id="GO:0004523">
    <property type="term" value="F:RNA-DNA hybrid ribonuclease activity"/>
    <property type="evidence" value="ECO:0007669"/>
    <property type="project" value="InterPro"/>
</dbReference>
<gene>
    <name evidence="2" type="ORF">AVEN_152170_1</name>
</gene>
<organism evidence="2 3">
    <name type="scientific">Araneus ventricosus</name>
    <name type="common">Orbweaver spider</name>
    <name type="synonym">Epeira ventricosa</name>
    <dbReference type="NCBI Taxonomy" id="182803"/>
    <lineage>
        <taxon>Eukaryota</taxon>
        <taxon>Metazoa</taxon>
        <taxon>Ecdysozoa</taxon>
        <taxon>Arthropoda</taxon>
        <taxon>Chelicerata</taxon>
        <taxon>Arachnida</taxon>
        <taxon>Araneae</taxon>
        <taxon>Araneomorphae</taxon>
        <taxon>Entelegynae</taxon>
        <taxon>Araneoidea</taxon>
        <taxon>Araneidae</taxon>
        <taxon>Araneus</taxon>
    </lineage>
</organism>
<dbReference type="InterPro" id="IPR012337">
    <property type="entry name" value="RNaseH-like_sf"/>
</dbReference>
<proteinExistence type="predicted"/>
<evidence type="ECO:0000313" key="2">
    <source>
        <dbReference type="EMBL" id="GBM65954.1"/>
    </source>
</evidence>
<dbReference type="AlphaFoldDB" id="A0A4Y2HKM9"/>
<dbReference type="InterPro" id="IPR036397">
    <property type="entry name" value="RNaseH_sf"/>
</dbReference>
<dbReference type="Proteomes" id="UP000499080">
    <property type="component" value="Unassembled WGS sequence"/>
</dbReference>
<reference evidence="2 3" key="1">
    <citation type="journal article" date="2019" name="Sci. Rep.">
        <title>Orb-weaving spider Araneus ventricosus genome elucidates the spidroin gene catalogue.</title>
        <authorList>
            <person name="Kono N."/>
            <person name="Nakamura H."/>
            <person name="Ohtoshi R."/>
            <person name="Moran D.A.P."/>
            <person name="Shinohara A."/>
            <person name="Yoshida Y."/>
            <person name="Fujiwara M."/>
            <person name="Mori M."/>
            <person name="Tomita M."/>
            <person name="Arakawa K."/>
        </authorList>
    </citation>
    <scope>NUCLEOTIDE SEQUENCE [LARGE SCALE GENOMIC DNA]</scope>
</reference>
<dbReference type="GO" id="GO:0003676">
    <property type="term" value="F:nucleic acid binding"/>
    <property type="evidence" value="ECO:0007669"/>
    <property type="project" value="InterPro"/>
</dbReference>
<feature type="domain" description="RNase H type-1" evidence="1">
    <location>
        <begin position="1"/>
        <end position="38"/>
    </location>
</feature>
<dbReference type="PROSITE" id="PS50879">
    <property type="entry name" value="RNASE_H_1"/>
    <property type="match status" value="1"/>
</dbReference>
<keyword evidence="3" id="KW-1185">Reference proteome</keyword>
<evidence type="ECO:0000259" key="1">
    <source>
        <dbReference type="PROSITE" id="PS50879"/>
    </source>
</evidence>
<accession>A0A4Y2HKM9</accession>
<dbReference type="EMBL" id="BGPR01002002">
    <property type="protein sequence ID" value="GBM65954.1"/>
    <property type="molecule type" value="Genomic_DNA"/>
</dbReference>
<comment type="caution">
    <text evidence="2">The sequence shown here is derived from an EMBL/GenBank/DDBJ whole genome shotgun (WGS) entry which is preliminary data.</text>
</comment>
<dbReference type="SUPFAM" id="SSF53098">
    <property type="entry name" value="Ribonuclease H-like"/>
    <property type="match status" value="1"/>
</dbReference>
<name>A0A4Y2HKM9_ARAVE</name>
<dbReference type="OrthoDB" id="1900198at2759"/>